<dbReference type="InterPro" id="IPR000326">
    <property type="entry name" value="PAP2/HPO"/>
</dbReference>
<reference evidence="3 4" key="1">
    <citation type="submission" date="2022-11" db="EMBL/GenBank/DDBJ databases">
        <title>Host association and intracellularity evolved multiple times independently in the Rickettsiales.</title>
        <authorList>
            <person name="Castelli M."/>
            <person name="Nardi T."/>
            <person name="Gammuto L."/>
            <person name="Bellinzona G."/>
            <person name="Sabaneyeva E."/>
            <person name="Potekhin A."/>
            <person name="Serra V."/>
            <person name="Petroni G."/>
            <person name="Sassera D."/>
        </authorList>
    </citation>
    <scope>NUCLEOTIDE SEQUENCE [LARGE SCALE GENOMIC DNA]</scope>
    <source>
        <strain evidence="3 4">NDG2</strain>
    </source>
</reference>
<feature type="transmembrane region" description="Helical" evidence="1">
    <location>
        <begin position="192"/>
        <end position="213"/>
    </location>
</feature>
<dbReference type="SUPFAM" id="SSF48317">
    <property type="entry name" value="Acid phosphatase/Vanadium-dependent haloperoxidase"/>
    <property type="match status" value="1"/>
</dbReference>
<evidence type="ECO:0000256" key="1">
    <source>
        <dbReference type="SAM" id="Phobius"/>
    </source>
</evidence>
<dbReference type="RefSeq" id="WP_323732583.1">
    <property type="nucleotide sequence ID" value="NZ_CP110820.1"/>
</dbReference>
<dbReference type="SMART" id="SM00014">
    <property type="entry name" value="acidPPc"/>
    <property type="match status" value="1"/>
</dbReference>
<dbReference type="EMBL" id="CP110820">
    <property type="protein sequence ID" value="WPX96897.1"/>
    <property type="molecule type" value="Genomic_DNA"/>
</dbReference>
<proteinExistence type="predicted"/>
<gene>
    <name evidence="3" type="ORF">Bandiella_01031</name>
</gene>
<feature type="transmembrane region" description="Helical" evidence="1">
    <location>
        <begin position="89"/>
        <end position="107"/>
    </location>
</feature>
<keyword evidence="1" id="KW-0472">Membrane</keyword>
<keyword evidence="4" id="KW-1185">Reference proteome</keyword>
<feature type="domain" description="Phosphatidic acid phosphatase type 2/haloperoxidase" evidence="2">
    <location>
        <begin position="90"/>
        <end position="211"/>
    </location>
</feature>
<dbReference type="Pfam" id="PF01569">
    <property type="entry name" value="PAP2"/>
    <property type="match status" value="1"/>
</dbReference>
<dbReference type="Gene3D" id="1.20.144.10">
    <property type="entry name" value="Phosphatidic acid phosphatase type 2/haloperoxidase"/>
    <property type="match status" value="1"/>
</dbReference>
<protein>
    <submittedName>
        <fullName evidence="3">Phosphatase PAP2 superfamily protein</fullName>
    </submittedName>
</protein>
<organism evidence="3 4">
    <name type="scientific">Candidatus Bandiella euplotis</name>
    <dbReference type="NCBI Taxonomy" id="1664265"/>
    <lineage>
        <taxon>Bacteria</taxon>
        <taxon>Pseudomonadati</taxon>
        <taxon>Pseudomonadota</taxon>
        <taxon>Alphaproteobacteria</taxon>
        <taxon>Rickettsiales</taxon>
        <taxon>Candidatus Midichloriaceae</taxon>
        <taxon>Candidatus Bandiella</taxon>
    </lineage>
</organism>
<evidence type="ECO:0000259" key="2">
    <source>
        <dbReference type="SMART" id="SM00014"/>
    </source>
</evidence>
<keyword evidence="1" id="KW-1133">Transmembrane helix</keyword>
<dbReference type="InterPro" id="IPR036938">
    <property type="entry name" value="PAP2/HPO_sf"/>
</dbReference>
<sequence length="218" mass="25028">MKKLIYLILITFFLASLFVYKAEIDIYSSRLFFSESANTFFLQKNIFLAIIANSAFLFAFLVLSYSGIVILKKFFKTRSYSIKLYKKEIFVIAVFLLGSMLLVQGIIKPYFGRARPYQIQQFGGELEFTRAFEVSNQCKSDCSFVSFHTSLGMVLVAYAMQLTRGRRRFVILSTCSTMLFMATRIAQGKHFLSDVIFSACFMTIVMSILLMTLKPNQD</sequence>
<name>A0ABZ0ULR8_9RICK</name>
<feature type="transmembrane region" description="Helical" evidence="1">
    <location>
        <begin position="169"/>
        <end position="186"/>
    </location>
</feature>
<feature type="transmembrane region" description="Helical" evidence="1">
    <location>
        <begin position="144"/>
        <end position="162"/>
    </location>
</feature>
<accession>A0ABZ0ULR8</accession>
<dbReference type="Proteomes" id="UP001327219">
    <property type="component" value="Chromosome"/>
</dbReference>
<evidence type="ECO:0000313" key="3">
    <source>
        <dbReference type="EMBL" id="WPX96897.1"/>
    </source>
</evidence>
<keyword evidence="1" id="KW-0812">Transmembrane</keyword>
<feature type="transmembrane region" description="Helical" evidence="1">
    <location>
        <begin position="45"/>
        <end position="68"/>
    </location>
</feature>
<evidence type="ECO:0000313" key="4">
    <source>
        <dbReference type="Proteomes" id="UP001327219"/>
    </source>
</evidence>